<feature type="non-terminal residue" evidence="1">
    <location>
        <position position="1"/>
    </location>
</feature>
<proteinExistence type="predicted"/>
<reference evidence="1 2" key="1">
    <citation type="journal article" date="2018" name="Sci. Data">
        <title>The draft genome sequence of cork oak.</title>
        <authorList>
            <person name="Ramos A.M."/>
            <person name="Usie A."/>
            <person name="Barbosa P."/>
            <person name="Barros P.M."/>
            <person name="Capote T."/>
            <person name="Chaves I."/>
            <person name="Simoes F."/>
            <person name="Abreu I."/>
            <person name="Carrasquinho I."/>
            <person name="Faro C."/>
            <person name="Guimaraes J.B."/>
            <person name="Mendonca D."/>
            <person name="Nobrega F."/>
            <person name="Rodrigues L."/>
            <person name="Saibo N.J.M."/>
            <person name="Varela M.C."/>
            <person name="Egas C."/>
            <person name="Matos J."/>
            <person name="Miguel C.M."/>
            <person name="Oliveira M.M."/>
            <person name="Ricardo C.P."/>
            <person name="Goncalves S."/>
        </authorList>
    </citation>
    <scope>NUCLEOTIDE SEQUENCE [LARGE SCALE GENOMIC DNA]</scope>
    <source>
        <strain evidence="2">cv. HL8</strain>
    </source>
</reference>
<evidence type="ECO:0000313" key="1">
    <source>
        <dbReference type="EMBL" id="KAK7829684.1"/>
    </source>
</evidence>
<organism evidence="1 2">
    <name type="scientific">Quercus suber</name>
    <name type="common">Cork oak</name>
    <dbReference type="NCBI Taxonomy" id="58331"/>
    <lineage>
        <taxon>Eukaryota</taxon>
        <taxon>Viridiplantae</taxon>
        <taxon>Streptophyta</taxon>
        <taxon>Embryophyta</taxon>
        <taxon>Tracheophyta</taxon>
        <taxon>Spermatophyta</taxon>
        <taxon>Magnoliopsida</taxon>
        <taxon>eudicotyledons</taxon>
        <taxon>Gunneridae</taxon>
        <taxon>Pentapetalae</taxon>
        <taxon>rosids</taxon>
        <taxon>fabids</taxon>
        <taxon>Fagales</taxon>
        <taxon>Fagaceae</taxon>
        <taxon>Quercus</taxon>
    </lineage>
</organism>
<keyword evidence="2" id="KW-1185">Reference proteome</keyword>
<comment type="caution">
    <text evidence="1">The sequence shown here is derived from an EMBL/GenBank/DDBJ whole genome shotgun (WGS) entry which is preliminary data.</text>
</comment>
<dbReference type="EMBL" id="PKMF04000477">
    <property type="protein sequence ID" value="KAK7829684.1"/>
    <property type="molecule type" value="Genomic_DNA"/>
</dbReference>
<dbReference type="AlphaFoldDB" id="A0AAW0JRQ3"/>
<gene>
    <name evidence="1" type="ORF">CFP56_028963</name>
</gene>
<name>A0AAW0JRQ3_QUESU</name>
<accession>A0AAW0JRQ3</accession>
<protein>
    <submittedName>
        <fullName evidence="1">Uncharacterized protein</fullName>
    </submittedName>
</protein>
<sequence length="88" mass="9748">AKRTLINLCHQLHKGAQANKVQGGRTLFACRRHMRGPSGVDTIRILACPEEDPLVPTSLHWLLNRDPSVTQSKLSSTPFNMGIKTMAE</sequence>
<dbReference type="Proteomes" id="UP000237347">
    <property type="component" value="Unassembled WGS sequence"/>
</dbReference>
<evidence type="ECO:0000313" key="2">
    <source>
        <dbReference type="Proteomes" id="UP000237347"/>
    </source>
</evidence>